<accession>A0A561UAP8</accession>
<dbReference type="NCBIfam" id="TIGR03083">
    <property type="entry name" value="maleylpyruvate isomerase family mycothiol-dependent enzyme"/>
    <property type="match status" value="1"/>
</dbReference>
<organism evidence="3 4">
    <name type="scientific">Kitasatospora viridis</name>
    <dbReference type="NCBI Taxonomy" id="281105"/>
    <lineage>
        <taxon>Bacteria</taxon>
        <taxon>Bacillati</taxon>
        <taxon>Actinomycetota</taxon>
        <taxon>Actinomycetes</taxon>
        <taxon>Kitasatosporales</taxon>
        <taxon>Streptomycetaceae</taxon>
        <taxon>Kitasatospora</taxon>
    </lineage>
</organism>
<name>A0A561UAP8_9ACTN</name>
<feature type="domain" description="tRNA wybutosine-synthesis" evidence="1">
    <location>
        <begin position="186"/>
        <end position="235"/>
    </location>
</feature>
<dbReference type="Pfam" id="PF11716">
    <property type="entry name" value="MDMPI_N"/>
    <property type="match status" value="1"/>
</dbReference>
<dbReference type="InterPro" id="IPR034660">
    <property type="entry name" value="DinB/YfiT-like"/>
</dbReference>
<dbReference type="AlphaFoldDB" id="A0A561UAP8"/>
<dbReference type="InterPro" id="IPR017517">
    <property type="entry name" value="Maleyloyr_isom"/>
</dbReference>
<reference evidence="3 4" key="1">
    <citation type="submission" date="2019-06" db="EMBL/GenBank/DDBJ databases">
        <title>Sequencing the genomes of 1000 actinobacteria strains.</title>
        <authorList>
            <person name="Klenk H.-P."/>
        </authorList>
    </citation>
    <scope>NUCLEOTIDE SEQUENCE [LARGE SCALE GENOMIC DNA]</scope>
    <source>
        <strain evidence="3 4">DSM 44826</strain>
    </source>
</reference>
<dbReference type="SUPFAM" id="SSF109854">
    <property type="entry name" value="DinB/YfiT-like putative metalloenzymes"/>
    <property type="match status" value="1"/>
</dbReference>
<sequence>MTDTAEILADLRAEGDALDALVEPLDPAGWRTPTPAPGWTIAHQISHLAWTDEWALRAVRDPEGFHAAATGLLVGATEFDGFVDQGAAAGAALAPRDLLDWWRAGRAELLAALAEVPDGRKLPWFGPPMKAGSMATARIMETWAHGEDVAEAVGAGRPPTARLRHVAHLGVRTMGFAFSAHGQPIPTDPVRVELTGAQGQSWSWGPADAENRIAGPALDFCLLVTQRRHPEDLALAVSGPVATAWVPIAQVFAGPPGEGRKPRGR</sequence>
<dbReference type="GO" id="GO:0046872">
    <property type="term" value="F:metal ion binding"/>
    <property type="evidence" value="ECO:0007669"/>
    <property type="project" value="InterPro"/>
</dbReference>
<dbReference type="InterPro" id="IPR024344">
    <property type="entry name" value="MDMPI_metal-binding"/>
</dbReference>
<gene>
    <name evidence="3" type="ORF">FHX73_11209</name>
</gene>
<dbReference type="NCBIfam" id="TIGR03084">
    <property type="entry name" value="TIGR03084 family metal-binding protein"/>
    <property type="match status" value="1"/>
</dbReference>
<feature type="domain" description="Mycothiol-dependent maleylpyruvate isomerase metal-binding" evidence="2">
    <location>
        <begin position="11"/>
        <end position="150"/>
    </location>
</feature>
<dbReference type="EMBL" id="VIWT01000001">
    <property type="protein sequence ID" value="TWF96437.1"/>
    <property type="molecule type" value="Genomic_DNA"/>
</dbReference>
<dbReference type="InterPro" id="IPR013917">
    <property type="entry name" value="tRNA_wybutosine-synth"/>
</dbReference>
<evidence type="ECO:0000259" key="2">
    <source>
        <dbReference type="Pfam" id="PF11716"/>
    </source>
</evidence>
<keyword evidence="4" id="KW-1185">Reference proteome</keyword>
<dbReference type="Proteomes" id="UP000317940">
    <property type="component" value="Unassembled WGS sequence"/>
</dbReference>
<dbReference type="RefSeq" id="WP_145902796.1">
    <property type="nucleotide sequence ID" value="NZ_BAAAMZ010000041.1"/>
</dbReference>
<evidence type="ECO:0000313" key="4">
    <source>
        <dbReference type="Proteomes" id="UP000317940"/>
    </source>
</evidence>
<proteinExistence type="predicted"/>
<dbReference type="Gene3D" id="1.20.120.450">
    <property type="entry name" value="dinb family like domain"/>
    <property type="match status" value="1"/>
</dbReference>
<evidence type="ECO:0000259" key="1">
    <source>
        <dbReference type="Pfam" id="PF08608"/>
    </source>
</evidence>
<evidence type="ECO:0000313" key="3">
    <source>
        <dbReference type="EMBL" id="TWF96437.1"/>
    </source>
</evidence>
<dbReference type="InterPro" id="IPR017518">
    <property type="entry name" value="CHP03084"/>
</dbReference>
<protein>
    <submittedName>
        <fullName evidence="3">Uncharacterized protein (TIGR03084 family)</fullName>
    </submittedName>
</protein>
<dbReference type="Pfam" id="PF08608">
    <property type="entry name" value="Wyosine_form"/>
    <property type="match status" value="1"/>
</dbReference>
<comment type="caution">
    <text evidence="3">The sequence shown here is derived from an EMBL/GenBank/DDBJ whole genome shotgun (WGS) entry which is preliminary data.</text>
</comment>
<dbReference type="OrthoDB" id="113180at2"/>